<dbReference type="GO" id="GO:0003887">
    <property type="term" value="F:DNA-directed DNA polymerase activity"/>
    <property type="evidence" value="ECO:0007669"/>
    <property type="project" value="UniProtKB-EC"/>
</dbReference>
<keyword evidence="6" id="KW-0239">DNA-directed DNA polymerase</keyword>
<dbReference type="RefSeq" id="WP_170021520.1">
    <property type="nucleotide sequence ID" value="NZ_JABCSC020000002.1"/>
</dbReference>
<gene>
    <name evidence="9" type="primary">holB</name>
    <name evidence="9" type="ORF">HJ583_008415</name>
</gene>
<comment type="caution">
    <text evidence="9">The sequence shown here is derived from an EMBL/GenBank/DDBJ whole genome shotgun (WGS) entry which is preliminary data.</text>
</comment>
<dbReference type="NCBIfam" id="TIGR00678">
    <property type="entry name" value="holB"/>
    <property type="match status" value="1"/>
</dbReference>
<evidence type="ECO:0000256" key="7">
    <source>
        <dbReference type="ARBA" id="ARBA00049244"/>
    </source>
</evidence>
<evidence type="ECO:0000259" key="8">
    <source>
        <dbReference type="SMART" id="SM00382"/>
    </source>
</evidence>
<dbReference type="EC" id="2.7.7.7" evidence="1"/>
<evidence type="ECO:0000256" key="3">
    <source>
        <dbReference type="ARBA" id="ARBA00022679"/>
    </source>
</evidence>
<keyword evidence="5" id="KW-0235">DNA replication</keyword>
<keyword evidence="4 9" id="KW-0548">Nucleotidyltransferase</keyword>
<dbReference type="Pfam" id="PF09115">
    <property type="entry name" value="DNApol3-delta_C"/>
    <property type="match status" value="1"/>
</dbReference>
<feature type="domain" description="AAA+ ATPase" evidence="8">
    <location>
        <begin position="24"/>
        <end position="192"/>
    </location>
</feature>
<evidence type="ECO:0000256" key="6">
    <source>
        <dbReference type="ARBA" id="ARBA00022932"/>
    </source>
</evidence>
<keyword evidence="3 9" id="KW-0808">Transferase</keyword>
<dbReference type="InterPro" id="IPR004622">
    <property type="entry name" value="DNA_pol_HolB"/>
</dbReference>
<dbReference type="PANTHER" id="PTHR11669">
    <property type="entry name" value="REPLICATION FACTOR C / DNA POLYMERASE III GAMMA-TAU SUBUNIT"/>
    <property type="match status" value="1"/>
</dbReference>
<evidence type="ECO:0000256" key="2">
    <source>
        <dbReference type="ARBA" id="ARBA00014363"/>
    </source>
</evidence>
<dbReference type="InterPro" id="IPR050238">
    <property type="entry name" value="DNA_Rep/Repair_Clamp_Loader"/>
</dbReference>
<dbReference type="SMART" id="SM00382">
    <property type="entry name" value="AAA"/>
    <property type="match status" value="1"/>
</dbReference>
<dbReference type="SUPFAM" id="SSF52540">
    <property type="entry name" value="P-loop containing nucleoside triphosphate hydrolases"/>
    <property type="match status" value="1"/>
</dbReference>
<evidence type="ECO:0000256" key="5">
    <source>
        <dbReference type="ARBA" id="ARBA00022705"/>
    </source>
</evidence>
<organism evidence="9 10">
    <name type="scientific">Uliginosibacterium aquaticum</name>
    <dbReference type="NCBI Taxonomy" id="2731212"/>
    <lineage>
        <taxon>Bacteria</taxon>
        <taxon>Pseudomonadati</taxon>
        <taxon>Pseudomonadota</taxon>
        <taxon>Betaproteobacteria</taxon>
        <taxon>Rhodocyclales</taxon>
        <taxon>Zoogloeaceae</taxon>
        <taxon>Uliginosibacterium</taxon>
    </lineage>
</organism>
<proteinExistence type="predicted"/>
<dbReference type="Gene3D" id="3.40.50.300">
    <property type="entry name" value="P-loop containing nucleotide triphosphate hydrolases"/>
    <property type="match status" value="1"/>
</dbReference>
<dbReference type="PANTHER" id="PTHR11669:SF8">
    <property type="entry name" value="DNA POLYMERASE III SUBUNIT DELTA"/>
    <property type="match status" value="1"/>
</dbReference>
<evidence type="ECO:0000313" key="9">
    <source>
        <dbReference type="EMBL" id="NSL55043.1"/>
    </source>
</evidence>
<dbReference type="InterPro" id="IPR027417">
    <property type="entry name" value="P-loop_NTPase"/>
</dbReference>
<accession>A0ABX2IL51</accession>
<dbReference type="InterPro" id="IPR003593">
    <property type="entry name" value="AAA+_ATPase"/>
</dbReference>
<comment type="catalytic activity">
    <reaction evidence="7">
        <text>DNA(n) + a 2'-deoxyribonucleoside 5'-triphosphate = DNA(n+1) + diphosphate</text>
        <dbReference type="Rhea" id="RHEA:22508"/>
        <dbReference type="Rhea" id="RHEA-COMP:17339"/>
        <dbReference type="Rhea" id="RHEA-COMP:17340"/>
        <dbReference type="ChEBI" id="CHEBI:33019"/>
        <dbReference type="ChEBI" id="CHEBI:61560"/>
        <dbReference type="ChEBI" id="CHEBI:173112"/>
        <dbReference type="EC" id="2.7.7.7"/>
    </reaction>
</comment>
<keyword evidence="10" id="KW-1185">Reference proteome</keyword>
<dbReference type="EMBL" id="JABCSC020000002">
    <property type="protein sequence ID" value="NSL55043.1"/>
    <property type="molecule type" value="Genomic_DNA"/>
</dbReference>
<evidence type="ECO:0000256" key="4">
    <source>
        <dbReference type="ARBA" id="ARBA00022695"/>
    </source>
</evidence>
<dbReference type="InterPro" id="IPR015199">
    <property type="entry name" value="DNA_pol_III_delta_C"/>
</dbReference>
<evidence type="ECO:0000256" key="1">
    <source>
        <dbReference type="ARBA" id="ARBA00012417"/>
    </source>
</evidence>
<name>A0ABX2IL51_9RHOO</name>
<sequence length="353" mass="38545">MSLEALPEWLQPLWRDLRAREGRLPHALLFCGPSGSGKRLFAEHLARALLCQQRDAHGGACGQCPDCTWIASGNHPDFFTLIPAADEAVVDDEGEGGDGGKKEKAKSTQIVIDQVRGLQASLEVGAGGHAGGRRIVIVDPAEAMNTAAANALLKSLEEPNGLAMYLMLSHAPRRLLPTIRSRCQVIDFPRPDAAEAVEWMKRAGIVNPALLGFASGLPLAARELAAGPLQVSRQQLAADLSNLRVRDPLRLAADWEARLKAKGAAEAGFTTSVLLSWLQRWLSDGVRVAQGLSPRFFADHAAELQQLARGNGDAWLHCYREMNAHRPLAQHPLNQRLFLEEIALNLYRRLLTR</sequence>
<protein>
    <recommendedName>
        <fullName evidence="2">DNA polymerase III subunit delta'</fullName>
        <ecNumber evidence="1">2.7.7.7</ecNumber>
    </recommendedName>
</protein>
<evidence type="ECO:0000313" key="10">
    <source>
        <dbReference type="Proteomes" id="UP000778523"/>
    </source>
</evidence>
<dbReference type="Pfam" id="PF13177">
    <property type="entry name" value="DNA_pol3_delta2"/>
    <property type="match status" value="1"/>
</dbReference>
<reference evidence="9 10" key="1">
    <citation type="submission" date="2020-06" db="EMBL/GenBank/DDBJ databases">
        <title>Draft genome of Uliginosibacterium sp. IMCC34675.</title>
        <authorList>
            <person name="Song J."/>
        </authorList>
    </citation>
    <scope>NUCLEOTIDE SEQUENCE [LARGE SCALE GENOMIC DNA]</scope>
    <source>
        <strain evidence="9 10">IMCC34675</strain>
    </source>
</reference>
<dbReference type="Proteomes" id="UP000778523">
    <property type="component" value="Unassembled WGS sequence"/>
</dbReference>